<keyword evidence="3" id="KW-1185">Reference proteome</keyword>
<evidence type="ECO:0000313" key="4">
    <source>
        <dbReference type="WBParaSite" id="PDA_v2.g12378.t1"/>
    </source>
</evidence>
<feature type="region of interest" description="Disordered" evidence="1">
    <location>
        <begin position="177"/>
        <end position="198"/>
    </location>
</feature>
<dbReference type="WBParaSite" id="PDA_v2.g12378.t1">
    <property type="protein sequence ID" value="PDA_v2.g12378.t1"/>
    <property type="gene ID" value="PDA_v2.g12378"/>
</dbReference>
<accession>A0A914PCC3</accession>
<keyword evidence="2" id="KW-1133">Transmembrane helix</keyword>
<dbReference type="AlphaFoldDB" id="A0A914PCC3"/>
<evidence type="ECO:0000313" key="3">
    <source>
        <dbReference type="Proteomes" id="UP000887578"/>
    </source>
</evidence>
<keyword evidence="2" id="KW-0812">Transmembrane</keyword>
<evidence type="ECO:0000256" key="1">
    <source>
        <dbReference type="SAM" id="MobiDB-lite"/>
    </source>
</evidence>
<keyword evidence="2" id="KW-0472">Membrane</keyword>
<protein>
    <submittedName>
        <fullName evidence="4">VWFA domain-containing protein</fullName>
    </submittedName>
</protein>
<organism evidence="3 4">
    <name type="scientific">Panagrolaimus davidi</name>
    <dbReference type="NCBI Taxonomy" id="227884"/>
    <lineage>
        <taxon>Eukaryota</taxon>
        <taxon>Metazoa</taxon>
        <taxon>Ecdysozoa</taxon>
        <taxon>Nematoda</taxon>
        <taxon>Chromadorea</taxon>
        <taxon>Rhabditida</taxon>
        <taxon>Tylenchina</taxon>
        <taxon>Panagrolaimomorpha</taxon>
        <taxon>Panagrolaimoidea</taxon>
        <taxon>Panagrolaimidae</taxon>
        <taxon>Panagrolaimus</taxon>
    </lineage>
</organism>
<feature type="transmembrane region" description="Helical" evidence="2">
    <location>
        <begin position="6"/>
        <end position="30"/>
    </location>
</feature>
<dbReference type="Proteomes" id="UP000887578">
    <property type="component" value="Unplaced"/>
</dbReference>
<name>A0A914PCC3_9BILA</name>
<proteinExistence type="predicted"/>
<reference evidence="4" key="1">
    <citation type="submission" date="2022-11" db="UniProtKB">
        <authorList>
            <consortium name="WormBaseParasite"/>
        </authorList>
    </citation>
    <scope>IDENTIFICATION</scope>
</reference>
<evidence type="ECO:0000256" key="2">
    <source>
        <dbReference type="SAM" id="Phobius"/>
    </source>
</evidence>
<sequence>MKNPNYISALFFGFGILFGLVGILVPIFVYKSTSTFYVPKIIDTRSFKFTKNISWNDRFKNKNSDLYKIYQNEIINDISDVLESKRNKREAETIKTKNYEINEILLLSLEKSIDDKVLVFVSVIYVSENEGDIPNAENEAKKLAALKDASDISGADSSNAFCDPDNSDTTTTFQTTVISTTPTESSKTSIPPIPLNTTTSTPLTTTIPTILPTTITPFIPVEPIANCSSDAQFVFQDLVIIYELNNDGNNKVQESKGIQNFITNILLTPKHFTFNKTKDEIQVMKLLILPFPNPIHFYSNLPSFNFINSINDLKVLFSEQLLSANSNSNQSLPETGVCFYLSNLNNQRRGLPTTLILFSKNVPLNFDALKNCLAELQKTDMKIILIGVGTWEQTEFANICNGCFYYKIDVNSGSICSVDIP</sequence>